<dbReference type="EMBL" id="HBKP01005219">
    <property type="protein sequence ID" value="CAE2207068.1"/>
    <property type="molecule type" value="Transcribed_RNA"/>
</dbReference>
<protein>
    <submittedName>
        <fullName evidence="1">Uncharacterized protein</fullName>
    </submittedName>
</protein>
<name>A0A7S4HRD3_9EUKA</name>
<evidence type="ECO:0000313" key="1">
    <source>
        <dbReference type="EMBL" id="CAE2207068.1"/>
    </source>
</evidence>
<proteinExistence type="predicted"/>
<sequence>MDNMPHLFFIVVTRISHEILFLCKIIVVCLVMQRQIQTHLGEATTLWRELATHQQQMAAQQQQLVDTNVRITLLENHVRDLQVENGLRADNNSLVTGQLIYTFCDLLIEWLEDGDRDDYYGEDYSAIKARIQIDDPALFNYFPTAEVLPDRVGDRIFNRCRAIRRGVAHPDLFQYDQRDLEVIIQRRLGNLGNQGVHLLRAAVNLREALDLRP</sequence>
<accession>A0A7S4HRD3</accession>
<reference evidence="1" key="1">
    <citation type="submission" date="2021-01" db="EMBL/GenBank/DDBJ databases">
        <authorList>
            <person name="Corre E."/>
            <person name="Pelletier E."/>
            <person name="Niang G."/>
            <person name="Scheremetjew M."/>
            <person name="Finn R."/>
            <person name="Kale V."/>
            <person name="Holt S."/>
            <person name="Cochrane G."/>
            <person name="Meng A."/>
            <person name="Brown T."/>
            <person name="Cohen L."/>
        </authorList>
    </citation>
    <scope>NUCLEOTIDE SEQUENCE</scope>
    <source>
        <strain evidence="1">DIVA3 518/3/11/1/6</strain>
    </source>
</reference>
<gene>
    <name evidence="1" type="ORF">VSP0166_LOCUS3723</name>
</gene>
<dbReference type="AlphaFoldDB" id="A0A7S4HRD3"/>
<organism evidence="1">
    <name type="scientific">Vannella robusta</name>
    <dbReference type="NCBI Taxonomy" id="1487602"/>
    <lineage>
        <taxon>Eukaryota</taxon>
        <taxon>Amoebozoa</taxon>
        <taxon>Discosea</taxon>
        <taxon>Flabellinia</taxon>
        <taxon>Vannellidae</taxon>
        <taxon>Vannella</taxon>
    </lineage>
</organism>